<evidence type="ECO:0000256" key="1">
    <source>
        <dbReference type="ARBA" id="ARBA00022679"/>
    </source>
</evidence>
<dbReference type="GO" id="GO:0004414">
    <property type="term" value="F:homoserine O-acetyltransferase activity"/>
    <property type="evidence" value="ECO:0007669"/>
    <property type="project" value="UniProtKB-EC"/>
</dbReference>
<organism evidence="5 6">
    <name type="scientific">Glaciecola siphonariae</name>
    <dbReference type="NCBI Taxonomy" id="521012"/>
    <lineage>
        <taxon>Bacteria</taxon>
        <taxon>Pseudomonadati</taxon>
        <taxon>Pseudomonadota</taxon>
        <taxon>Gammaproteobacteria</taxon>
        <taxon>Alteromonadales</taxon>
        <taxon>Alteromonadaceae</taxon>
        <taxon>Glaciecola</taxon>
    </lineage>
</organism>
<comment type="caution">
    <text evidence="5">The sequence shown here is derived from an EMBL/GenBank/DDBJ whole genome shotgun (WGS) entry which is preliminary data.</text>
</comment>
<sequence length="439" mass="48447">MTFNCSLSKVRSAGSFDKTRSFLIRLFIAIMGMGLFGLSIVYDAQSTEQTISSTQLPEHANLQENIMLVNKKVHHIDLFTTFHGEQIKDVKIGWESYGHLNADKSNAILITHYFTGSSHAAGKYSINDEEAGYWDAIIGPGKAIDTERFFVISVDSLVNINAFDDTVITTGPASINPDTNKPYGLSFPVVTMRDFVNVQKSVLESLGIHTLYAVAGPSMGSMQAIEWASAYPDKVARLISVIGAAQADGWTTALLEQWATPIKLDPNWRDGNYYDQTKENQPHRGLIAALALITQSALAPEFFNSLNSQLLANADPHANLYDITQSPPIINWLMQRAGERSVKMDANHLLYLVRANQLFITGMKGNLEQGLAQIQAKTLFIPATHDQLLMPYHVEQAAAILSKQNKEVDLHYLDGSLGHLEGLSGIAQYSDTIRTFLAE</sequence>
<feature type="transmembrane region" description="Helical" evidence="3">
    <location>
        <begin position="21"/>
        <end position="42"/>
    </location>
</feature>
<dbReference type="HAMAP" id="MF_00296">
    <property type="entry name" value="MetX_acyltransf"/>
    <property type="match status" value="1"/>
</dbReference>
<feature type="active site" evidence="2">
    <location>
        <position position="386"/>
    </location>
</feature>
<name>A0ABV9LTW7_9ALTE</name>
<dbReference type="SUPFAM" id="SSF53474">
    <property type="entry name" value="alpha/beta-Hydrolases"/>
    <property type="match status" value="1"/>
</dbReference>
<evidence type="ECO:0000256" key="2">
    <source>
        <dbReference type="HAMAP-Rule" id="MF_00296"/>
    </source>
</evidence>
<evidence type="ECO:0000313" key="6">
    <source>
        <dbReference type="Proteomes" id="UP001595897"/>
    </source>
</evidence>
<comment type="subcellular location">
    <subcellularLocation>
        <location evidence="2">Cytoplasm</location>
    </subcellularLocation>
</comment>
<keyword evidence="3" id="KW-1133">Transmembrane helix</keyword>
<dbReference type="InterPro" id="IPR029058">
    <property type="entry name" value="AB_hydrolase_fold"/>
</dbReference>
<reference evidence="6" key="1">
    <citation type="journal article" date="2019" name="Int. J. Syst. Evol. Microbiol.">
        <title>The Global Catalogue of Microorganisms (GCM) 10K type strain sequencing project: providing services to taxonomists for standard genome sequencing and annotation.</title>
        <authorList>
            <consortium name="The Broad Institute Genomics Platform"/>
            <consortium name="The Broad Institute Genome Sequencing Center for Infectious Disease"/>
            <person name="Wu L."/>
            <person name="Ma J."/>
        </authorList>
    </citation>
    <scope>NUCLEOTIDE SEQUENCE [LARGE SCALE GENOMIC DNA]</scope>
    <source>
        <strain evidence="6">KACC 12507</strain>
    </source>
</reference>
<dbReference type="Gene3D" id="1.10.1740.110">
    <property type="match status" value="1"/>
</dbReference>
<comment type="subunit">
    <text evidence="2">Homodimer.</text>
</comment>
<dbReference type="PANTHER" id="PTHR32268">
    <property type="entry name" value="HOMOSERINE O-ACETYLTRANSFERASE"/>
    <property type="match status" value="1"/>
</dbReference>
<comment type="caution">
    <text evidence="2">Lacks conserved residue(s) required for the propagation of feature annotation.</text>
</comment>
<gene>
    <name evidence="5" type="ORF">ACFO4O_06155</name>
</gene>
<dbReference type="RefSeq" id="WP_382406536.1">
    <property type="nucleotide sequence ID" value="NZ_JBHSGU010000002.1"/>
</dbReference>
<dbReference type="InterPro" id="IPR000073">
    <property type="entry name" value="AB_hydrolase_1"/>
</dbReference>
<dbReference type="NCBIfam" id="NF005262">
    <property type="entry name" value="PRK06765.1"/>
    <property type="match status" value="1"/>
</dbReference>
<keyword evidence="2" id="KW-0963">Cytoplasm</keyword>
<dbReference type="PANTHER" id="PTHR32268:SF11">
    <property type="entry name" value="HOMOSERINE O-ACETYLTRANSFERASE"/>
    <property type="match status" value="1"/>
</dbReference>
<dbReference type="Pfam" id="PF00561">
    <property type="entry name" value="Abhydrolase_1"/>
    <property type="match status" value="1"/>
</dbReference>
<accession>A0ABV9LTW7</accession>
<evidence type="ECO:0000259" key="4">
    <source>
        <dbReference type="Pfam" id="PF00561"/>
    </source>
</evidence>
<protein>
    <recommendedName>
        <fullName evidence="2">Probable acyltransferase</fullName>
        <ecNumber evidence="2">2.3.1.-</ecNumber>
    </recommendedName>
</protein>
<keyword evidence="2" id="KW-0028">Amino-acid biosynthesis</keyword>
<dbReference type="EC" id="2.3.1.-" evidence="2"/>
<dbReference type="EMBL" id="JBHSGU010000002">
    <property type="protein sequence ID" value="MFC4699735.1"/>
    <property type="molecule type" value="Genomic_DNA"/>
</dbReference>
<comment type="similarity">
    <text evidence="2">Belongs to the AB hydrolase superfamily. MetX family.</text>
</comment>
<dbReference type="InterPro" id="IPR008220">
    <property type="entry name" value="HAT_MetX-like"/>
</dbReference>
<feature type="domain" description="AB hydrolase-1" evidence="4">
    <location>
        <begin position="187"/>
        <end position="410"/>
    </location>
</feature>
<keyword evidence="1 2" id="KW-0808">Transferase</keyword>
<keyword evidence="2 5" id="KW-0012">Acyltransferase</keyword>
<dbReference type="PIRSF" id="PIRSF000443">
    <property type="entry name" value="Homoser_Ac_trans"/>
    <property type="match status" value="1"/>
</dbReference>
<proteinExistence type="inferred from homology"/>
<evidence type="ECO:0000256" key="3">
    <source>
        <dbReference type="SAM" id="Phobius"/>
    </source>
</evidence>
<keyword evidence="6" id="KW-1185">Reference proteome</keyword>
<dbReference type="Proteomes" id="UP001595897">
    <property type="component" value="Unassembled WGS sequence"/>
</dbReference>
<keyword evidence="3" id="KW-0812">Transmembrane</keyword>
<keyword evidence="3" id="KW-0472">Membrane</keyword>
<dbReference type="Gene3D" id="3.40.50.1820">
    <property type="entry name" value="alpha/beta hydrolase"/>
    <property type="match status" value="1"/>
</dbReference>
<evidence type="ECO:0000313" key="5">
    <source>
        <dbReference type="EMBL" id="MFC4699735.1"/>
    </source>
</evidence>